<evidence type="ECO:0000313" key="3">
    <source>
        <dbReference type="EMBL" id="EKC26196.1"/>
    </source>
</evidence>
<proteinExistence type="predicted"/>
<accession>K1QXC2</accession>
<evidence type="ECO:0000256" key="1">
    <source>
        <dbReference type="SAM" id="MobiDB-lite"/>
    </source>
</evidence>
<dbReference type="Pfam" id="PF01390">
    <property type="entry name" value="SEA"/>
    <property type="match status" value="1"/>
</dbReference>
<keyword evidence="2" id="KW-1133">Transmembrane helix</keyword>
<name>K1QXC2_MAGGI</name>
<sequence length="3329" mass="366299">MFTYLTIWPHMSSLYSGGTSREDEEQKYVDPVMVFDNVYENPADPYGAYKFYMAPREEFVIQSEPHLYPVRAVYKEDDDRTSGYATSGGSSTLRDGSSKRILLCVLLIFLLIGAVIAAVVMAVLISHQRRIKPLQPELQQEDVLESNIRIGNRTYILEYSDPNSQEYKLLETEFCEGIDAMFYRIDSPMKTEYKGCKVLSFRNGSVIARSLMTFERKDMKPTQAVKDEVYNFLKETIPKKGIWNPLLLNAESLDIYPVEMINIKPEVDPNYIKPTEDDVSEKSSIHFVSEYVKTKEHTPSSVLTFQESKQTLPVSDSRDKMQPKSSVGRDQMNINDLDILLATGDFNKVLIPTSASSVLDETQASVKSQGDLPVYGTSLTKHLLSNTMDQLSSSSLNLDGFFLQSSNLVFPSERFGQTKSTSVLSSLSSSTPPISSIINDMDMFFNNLLPSIPSIKDSSIVSSGTFEQNSNAQLITSSMSQSDSMNFDVTPSDLFDWSDNDIFSGFNQVTIPPSTSKGFSNDLFGNIQESVADDTQSFFDFFSHSTKEESSNDGLPENVLMNSAQSGTASSSSPTQDLGMSSDQSMFSFLNNVPKGSNKVVEEFDTATHDSIDYDNSLLFQTRSGNKQSLSTTEPFEASQHFSNSLQPSLSRFITEKSDELRQQSIQSLDSSSVLKSLSHENLPSPTVEGIKPTTEVTENQSSLKIDLNTDNVKFGGSIQSSDIFLPASSIEMSSLMDGILPTENIVDEILLSSSQMEMMSAHLSLKTLELSSRNYFSSENLFPNSDSSFFEWNKSSVINTDYISSFSEAYTERFLPLTALPGEQIISSAQKIIDSTMKDAFSISDKKILPTMFSANEIYFTTKGETMSLDYFNSVDESSAHNLMMQSSFLQPASLSKSEKYAFSVNSLRDTSSDDVNSIWGSSIFPLLVQPTKTSTLPLSMEASLNEILEPITLNSQINTTDRQTASREQTNARSSITNEPALFSSLKEDSIQETRLQFNTDEFINPTSASVYIHSSLSEKEGDSDMLFSASGTLQLTQSFVDSVIVTQKTLEKQTSLSFENVMTTSPFDTNINKASLNTYTEIETMAFSSGYISSSEKAMTSMLNPLLNPESVVPSSHIMSFNSIDNSVPHLEHESLAETSLIQPSEKSLSSSLRFSSPDVLDFSINDMVSEVASTLMFSSDPVTQHISVKSQISPSEENLIKNVTSKEHIPTETLMFSKEMTPSVEALESLATFTSISDDSFLKSMAVLDSQSNILQNDITSLPKHEIKNSDIDIALPSLKSQTTDIESSIHSYVMTNTRSSISPSATDIEYESVMSDGILSKNMFYTTIKSDSLQINDLTNTFMPTETLAFQVETTFTDITDSKSISKDAPLSSFTKIKSSDDFLPVQTISSPTQTISIESVLADFKSSPSINKETAALSNHFENFDNLQASLDITPSQSYKQNGHTTVISDSLPMFDQTTSMSLNNQDQELSSALRLAKMTEIVDSKTILLDTNSEIMLQTSLSSKMKSLSLNIEKQLESMTSIMQPMPEQSHSTSTVGSQQLEVMNTFYNSDITDTSSKLYPDSSFTEIIQSSSMVWSEKVALDSSDVSSTLSDMEIVNSLKPTKTEYISASSATAPLSNTADQEIMTNPALDQSTLIMDLSSAIEYSKDTKDIFKVFSSSQSTMKLSTGGIIETSVMKQIDEITSEIKQTPLHGQIITTNAFNSQTLGFSKIETVQDDRLSTDALTMLNDGTVFSNMMSSELITIEHSIQTVSTEPLTSGVYYTPHIGILSRAYSETNFVPGLITSSMTYSENLPLASNSFARGKDTDTEMFVFNTFNDLPIASKFQSETIMQGNDLSSNKNNLDLSLSSMLHKEQLSSLRNLQPSMTQLNDVSTFVSNFDIFEIMSEGTSYVESTRSLLDSPPTEDLKTARVELRTIIENVQGSQIISSQNDALTTSIMVPTESLNAVFEPFLTSLPYSDKRVTDTLSSHMQTVSFKFSDSSNTLLYSLNSDKPDIKSSFSTIQTISQGPMVEGNTFSVDTVLQSLFKGSSTTEDLGMEINSESRKPINLSTDDPATPGLSSAVLPNIDTQSIDTVLQSLYKGSSTIENFGMEINSESPKPFYLTSNVPTTIGFSSSFPDTDTQRLLKQTELQPEFFLTSASVDVLSGISEPTNSVLYMSSSLVDGSPAFSSEVKMFSGETLQPLSISPSSPIPDQHIPSVSNTSPTSIDISLTKTFDIDKLTSDSIVSPPFTGIIANSSVPTNPLTSISPFEDVLSPMQTLVLESSLAFSQDTFSNILRNYSSSEIVKNNVILNSQIIETVINTVNLNDNILTQSSNFIPSTDFLTNGTYSVKNMDEHILDSSIVDYQFSAISSNTLIDSNTLDILSYSSMNETTIVNKTPFSLFSSESQIIAPISHTPELFQHRPNSITLTQDPFTNIISSTMTIVSTHHSQAYQSELSSFQFFSDLDNTTATDMIKNVLNNDTMAELDPSYVTPIIVETSSIFPDMNQTWLFKGSLSETMSLSTLVDNVTDYLGDGQLVETISQTLNLSTISRMSTSSISQAQSDSFASSSLVNIKPPGPLVQTTPYDVYNDHLVDLNDGAEPSLNLGPHISQAQSDSFASSSLVNIKPPGPLVQTTPYDVYNDHLVDLNDGAEPSLNLGPHISQAQSDSFASSSLVNIKPPDPLVQTTPYDVYNDHLVDLNDGVEPSLNLGPQVIIPNSTDIPINVTPYFVGSDVIFSSFDSLTNLNMHEYVSKSSTQESLQMIEFTNDKMFFDSDTNMYDIASETSSEKIETKSVNDSYVLFERLSYGKGNDSSVFTNLPTSGVPSSFTILPTMSLSISMLINSFFKQNGTNEMIVTSIPDKSFFHQSTMSSLPIIDINNISVINFPDNEMVTGTLNYDSDKSIQDNSLMQRSSLDAMVSHFSPRALDASLLYTGVHGKVSRSENLLTNENGKVSISFSSSISYISSSYTQLNDILSFNEITIKKNSTWPKTIFPTSNKGILYSSVNTVDELLDSYMEISLNLDSLTHLSINTRTDWPSGIANSIYNGNNRTLESSAEAYSSNDENITVSSHHANLYSDDLNSLSKVESKQSMTSFHYLQNGNTPTLETPTAAFRFDTSMTYSSVKKSNHYLQKKSLSELPVYSDFSNMVNSSTSNLTTNLELSSTLYNNSMFFTDEKFPIMKINKTDTFLGDRGVLTITDAPSSESSVDTFLFTAANDYDYYASDLDFVTDYADVTASSSKETLITTELVKETVEPSSQIYPKIDILPTPVITETQKPMTSSDSDIDMGMDMDYYDPFAAFFGGGDGGPAIPQWQFIDILTPALGEIGGKENGSN</sequence>
<keyword evidence="2" id="KW-0812">Transmembrane</keyword>
<reference evidence="3" key="1">
    <citation type="journal article" date="2012" name="Nature">
        <title>The oyster genome reveals stress adaptation and complexity of shell formation.</title>
        <authorList>
            <person name="Zhang G."/>
            <person name="Fang X."/>
            <person name="Guo X."/>
            <person name="Li L."/>
            <person name="Luo R."/>
            <person name="Xu F."/>
            <person name="Yang P."/>
            <person name="Zhang L."/>
            <person name="Wang X."/>
            <person name="Qi H."/>
            <person name="Xiong Z."/>
            <person name="Que H."/>
            <person name="Xie Y."/>
            <person name="Holland P.W."/>
            <person name="Paps J."/>
            <person name="Zhu Y."/>
            <person name="Wu F."/>
            <person name="Chen Y."/>
            <person name="Wang J."/>
            <person name="Peng C."/>
            <person name="Meng J."/>
            <person name="Yang L."/>
            <person name="Liu J."/>
            <person name="Wen B."/>
            <person name="Zhang N."/>
            <person name="Huang Z."/>
            <person name="Zhu Q."/>
            <person name="Feng Y."/>
            <person name="Mount A."/>
            <person name="Hedgecock D."/>
            <person name="Xu Z."/>
            <person name="Liu Y."/>
            <person name="Domazet-Loso T."/>
            <person name="Du Y."/>
            <person name="Sun X."/>
            <person name="Zhang S."/>
            <person name="Liu B."/>
            <person name="Cheng P."/>
            <person name="Jiang X."/>
            <person name="Li J."/>
            <person name="Fan D."/>
            <person name="Wang W."/>
            <person name="Fu W."/>
            <person name="Wang T."/>
            <person name="Wang B."/>
            <person name="Zhang J."/>
            <person name="Peng Z."/>
            <person name="Li Y."/>
            <person name="Li N."/>
            <person name="Wang J."/>
            <person name="Chen M."/>
            <person name="He Y."/>
            <person name="Tan F."/>
            <person name="Song X."/>
            <person name="Zheng Q."/>
            <person name="Huang R."/>
            <person name="Yang H."/>
            <person name="Du X."/>
            <person name="Chen L."/>
            <person name="Yang M."/>
            <person name="Gaffney P.M."/>
            <person name="Wang S."/>
            <person name="Luo L."/>
            <person name="She Z."/>
            <person name="Ming Y."/>
            <person name="Huang W."/>
            <person name="Zhang S."/>
            <person name="Huang B."/>
            <person name="Zhang Y."/>
            <person name="Qu T."/>
            <person name="Ni P."/>
            <person name="Miao G."/>
            <person name="Wang J."/>
            <person name="Wang Q."/>
            <person name="Steinberg C.E."/>
            <person name="Wang H."/>
            <person name="Li N."/>
            <person name="Qian L."/>
            <person name="Zhang G."/>
            <person name="Li Y."/>
            <person name="Yang H."/>
            <person name="Liu X."/>
            <person name="Wang J."/>
            <person name="Yin Y."/>
            <person name="Wang J."/>
        </authorList>
    </citation>
    <scope>NUCLEOTIDE SEQUENCE [LARGE SCALE GENOMIC DNA]</scope>
    <source>
        <strain evidence="3">05x7-T-G4-1.051#20</strain>
    </source>
</reference>
<dbReference type="SUPFAM" id="SSF82671">
    <property type="entry name" value="SEA domain"/>
    <property type="match status" value="1"/>
</dbReference>
<keyword evidence="2" id="KW-0472">Membrane</keyword>
<dbReference type="EMBL" id="JH823231">
    <property type="protein sequence ID" value="EKC26196.1"/>
    <property type="molecule type" value="Genomic_DNA"/>
</dbReference>
<dbReference type="PROSITE" id="PS50024">
    <property type="entry name" value="SEA"/>
    <property type="match status" value="1"/>
</dbReference>
<feature type="region of interest" description="Disordered" evidence="1">
    <location>
        <begin position="548"/>
        <end position="581"/>
    </location>
</feature>
<evidence type="ECO:0000256" key="2">
    <source>
        <dbReference type="SAM" id="Phobius"/>
    </source>
</evidence>
<dbReference type="Gene3D" id="3.30.70.960">
    <property type="entry name" value="SEA domain"/>
    <property type="match status" value="1"/>
</dbReference>
<feature type="compositionally biased region" description="Low complexity" evidence="1">
    <location>
        <begin position="563"/>
        <end position="576"/>
    </location>
</feature>
<dbReference type="InterPro" id="IPR036364">
    <property type="entry name" value="SEA_dom_sf"/>
</dbReference>
<dbReference type="InParanoid" id="K1QXC2"/>
<dbReference type="InterPro" id="IPR000082">
    <property type="entry name" value="SEA_dom"/>
</dbReference>
<dbReference type="HOGENOM" id="CLU_225146_0_0_1"/>
<organism evidence="3">
    <name type="scientific">Magallana gigas</name>
    <name type="common">Pacific oyster</name>
    <name type="synonym">Crassostrea gigas</name>
    <dbReference type="NCBI Taxonomy" id="29159"/>
    <lineage>
        <taxon>Eukaryota</taxon>
        <taxon>Metazoa</taxon>
        <taxon>Spiralia</taxon>
        <taxon>Lophotrochozoa</taxon>
        <taxon>Mollusca</taxon>
        <taxon>Bivalvia</taxon>
        <taxon>Autobranchia</taxon>
        <taxon>Pteriomorphia</taxon>
        <taxon>Ostreida</taxon>
        <taxon>Ostreoidea</taxon>
        <taxon>Ostreidae</taxon>
        <taxon>Magallana</taxon>
    </lineage>
</organism>
<protein>
    <submittedName>
        <fullName evidence="3">Uncharacterized protein</fullName>
    </submittedName>
</protein>
<feature type="transmembrane region" description="Helical" evidence="2">
    <location>
        <begin position="101"/>
        <end position="125"/>
    </location>
</feature>
<feature type="region of interest" description="Disordered" evidence="1">
    <location>
        <begin position="309"/>
        <end position="329"/>
    </location>
</feature>
<gene>
    <name evidence="3" type="ORF">CGI_10027183</name>
</gene>